<feature type="transmembrane region" description="Helical" evidence="1">
    <location>
        <begin position="26"/>
        <end position="54"/>
    </location>
</feature>
<sequence length="364" mass="39158">MKNKTAKTRSLRYFQRARRTDTSAQAGIGLVEIMVAMAIGVFMLGGVLSLVLWVSRTRVDLDKTSEQIENGRYAIQLISNELRLGGFYGMSQIGTTASSMPTPCPTTAGELGFSYDSTTLTTTLPVAIQGIASLPQADTTCFSNYKSGSEAIVVRHVETESVATASAGVPYAQMSACQEDSMPMDFGVSGTATFSLRQKNCSLPAVLWPYSIRAFYLGACDICSPNDNVPTLKMAELRVSGGGIQVVGQSVVEGIEDMHFQYGMDLDTDGSPDCYVPDPAVDAPPAASNCPAGGWSDIDATNWSNVVSVRINLLARSTEASNDWKDDRTYDLGRGTPVGPFNDKFRRQIYSTVVTLPNISGVRE</sequence>
<evidence type="ECO:0000313" key="3">
    <source>
        <dbReference type="Proteomes" id="UP001595457"/>
    </source>
</evidence>
<evidence type="ECO:0000313" key="2">
    <source>
        <dbReference type="EMBL" id="MFC2973786.1"/>
    </source>
</evidence>
<organism evidence="2 3">
    <name type="scientific">Azotobacter bryophylli</name>
    <dbReference type="NCBI Taxonomy" id="1986537"/>
    <lineage>
        <taxon>Bacteria</taxon>
        <taxon>Pseudomonadati</taxon>
        <taxon>Pseudomonadota</taxon>
        <taxon>Gammaproteobacteria</taxon>
        <taxon>Pseudomonadales</taxon>
        <taxon>Pseudomonadaceae</taxon>
        <taxon>Azotobacter</taxon>
    </lineage>
</organism>
<comment type="caution">
    <text evidence="2">The sequence shown here is derived from an EMBL/GenBank/DDBJ whole genome shotgun (WGS) entry which is preliminary data.</text>
</comment>
<evidence type="ECO:0000256" key="1">
    <source>
        <dbReference type="SAM" id="Phobius"/>
    </source>
</evidence>
<keyword evidence="3" id="KW-1185">Reference proteome</keyword>
<dbReference type="Pfam" id="PF16074">
    <property type="entry name" value="PilW"/>
    <property type="match status" value="1"/>
</dbReference>
<protein>
    <submittedName>
        <fullName evidence="2">PilW family protein</fullName>
    </submittedName>
</protein>
<dbReference type="RefSeq" id="WP_377815654.1">
    <property type="nucleotide sequence ID" value="NZ_JBHRSJ010000034.1"/>
</dbReference>
<gene>
    <name evidence="2" type="ORF">ACFOJE_16395</name>
</gene>
<dbReference type="Proteomes" id="UP001595457">
    <property type="component" value="Unassembled WGS sequence"/>
</dbReference>
<proteinExistence type="predicted"/>
<keyword evidence="1" id="KW-0812">Transmembrane</keyword>
<name>A0ABV7AX17_9GAMM</name>
<dbReference type="EMBL" id="JBHRSJ010000034">
    <property type="protein sequence ID" value="MFC2973786.1"/>
    <property type="molecule type" value="Genomic_DNA"/>
</dbReference>
<accession>A0ABV7AX17</accession>
<keyword evidence="1" id="KW-0472">Membrane</keyword>
<keyword evidence="1" id="KW-1133">Transmembrane helix</keyword>
<dbReference type="InterPro" id="IPR032092">
    <property type="entry name" value="PilW"/>
</dbReference>
<reference evidence="3" key="1">
    <citation type="journal article" date="2019" name="Int. J. Syst. Evol. Microbiol.">
        <title>The Global Catalogue of Microorganisms (GCM) 10K type strain sequencing project: providing services to taxonomists for standard genome sequencing and annotation.</title>
        <authorList>
            <consortium name="The Broad Institute Genomics Platform"/>
            <consortium name="The Broad Institute Genome Sequencing Center for Infectious Disease"/>
            <person name="Wu L."/>
            <person name="Ma J."/>
        </authorList>
    </citation>
    <scope>NUCLEOTIDE SEQUENCE [LARGE SCALE GENOMIC DNA]</scope>
    <source>
        <strain evidence="3">KCTC 62195</strain>
    </source>
</reference>